<proteinExistence type="predicted"/>
<dbReference type="AlphaFoldDB" id="A0A0C5WBK7"/>
<evidence type="ECO:0000313" key="1">
    <source>
        <dbReference type="EMBL" id="AJR09011.1"/>
    </source>
</evidence>
<dbReference type="OrthoDB" id="5828262at2"/>
<dbReference type="EMBL" id="CP005974">
    <property type="protein sequence ID" value="AJR09011.1"/>
    <property type="molecule type" value="Genomic_DNA"/>
</dbReference>
<sequence length="101" mass="10885">MSAQEKLGGYANGFGCLDATAIAANVTAEYQLLDMDGIAYGKGDLPGYISELRKHGEKMEITNVMVDGDKAWCKWQLGEIVGAGLITFGDDGVSEEQLFYL</sequence>
<accession>A0A0C5WBK7</accession>
<keyword evidence="2" id="KW-1185">Reference proteome</keyword>
<reference evidence="1 2" key="1">
    <citation type="submission" date="2013-05" db="EMBL/GenBank/DDBJ databases">
        <title>Complete genome sequence of the lipase-producing bacterium Photobacterium gaetbulicola Gung47.</title>
        <authorList>
            <person name="Kim Y.-O."/>
        </authorList>
    </citation>
    <scope>NUCLEOTIDE SEQUENCE [LARGE SCALE GENOMIC DNA]</scope>
    <source>
        <strain evidence="1 2">Gung47</strain>
    </source>
</reference>
<name>A0A0C5WBK7_9GAMM</name>
<gene>
    <name evidence="1" type="ORF">H744_2c2348</name>
</gene>
<dbReference type="HOGENOM" id="CLU_2288916_0_0_6"/>
<dbReference type="KEGG" id="pgb:H744_2c2348"/>
<evidence type="ECO:0000313" key="2">
    <source>
        <dbReference type="Proteomes" id="UP000032303"/>
    </source>
</evidence>
<dbReference type="STRING" id="658445.H744_2c2348"/>
<dbReference type="PATRIC" id="fig|658445.3.peg.4348"/>
<dbReference type="Proteomes" id="UP000032303">
    <property type="component" value="Chromosome 2"/>
</dbReference>
<protein>
    <submittedName>
        <fullName evidence="1">Uncharacterized protein</fullName>
    </submittedName>
</protein>
<organism evidence="1 2">
    <name type="scientific">Photobacterium gaetbulicola Gung47</name>
    <dbReference type="NCBI Taxonomy" id="658445"/>
    <lineage>
        <taxon>Bacteria</taxon>
        <taxon>Pseudomonadati</taxon>
        <taxon>Pseudomonadota</taxon>
        <taxon>Gammaproteobacteria</taxon>
        <taxon>Vibrionales</taxon>
        <taxon>Vibrionaceae</taxon>
        <taxon>Photobacterium</taxon>
    </lineage>
</organism>